<keyword evidence="3 7" id="KW-0548">Nucleotidyltransferase</keyword>
<organism evidence="10 11">
    <name type="scientific">Moritella marina ATCC 15381</name>
    <dbReference type="NCBI Taxonomy" id="1202962"/>
    <lineage>
        <taxon>Bacteria</taxon>
        <taxon>Pseudomonadati</taxon>
        <taxon>Pseudomonadota</taxon>
        <taxon>Gammaproteobacteria</taxon>
        <taxon>Alteromonadales</taxon>
        <taxon>Moritellaceae</taxon>
        <taxon>Moritella</taxon>
    </lineage>
</organism>
<dbReference type="InterPro" id="IPR006172">
    <property type="entry name" value="DNA-dir_DNA_pol_B"/>
</dbReference>
<keyword evidence="11" id="KW-1185">Reference proteome</keyword>
<dbReference type="InterPro" id="IPR036397">
    <property type="entry name" value="RNaseH_sf"/>
</dbReference>
<dbReference type="OrthoDB" id="5807460at2"/>
<dbReference type="Gene3D" id="1.10.132.60">
    <property type="entry name" value="DNA polymerase family B, C-terminal domain"/>
    <property type="match status" value="1"/>
</dbReference>
<evidence type="ECO:0000256" key="1">
    <source>
        <dbReference type="ARBA" id="ARBA00005755"/>
    </source>
</evidence>
<name>A0A5J6WKF9_MORMI</name>
<evidence type="ECO:0000256" key="3">
    <source>
        <dbReference type="ARBA" id="ARBA00022695"/>
    </source>
</evidence>
<reference evidence="10 11" key="1">
    <citation type="submission" date="2019-09" db="EMBL/GenBank/DDBJ databases">
        <title>Hybrid Assembly of the complete Genome of the Deep-Sea Bacterium Moritella marina from long Nanopore and Illumina reads.</title>
        <authorList>
            <person name="Magin S."/>
            <person name="Georgoulis A."/>
            <person name="Papadimitriou K."/>
            <person name="Iliakis G."/>
            <person name="Vorgias C.E."/>
        </authorList>
    </citation>
    <scope>NUCLEOTIDE SEQUENCE [LARGE SCALE GENOMIC DNA]</scope>
    <source>
        <strain evidence="10 11">MP-1</strain>
    </source>
</reference>
<feature type="domain" description="DNA-directed DNA polymerase family B exonuclease" evidence="9">
    <location>
        <begin position="215"/>
        <end position="330"/>
    </location>
</feature>
<dbReference type="NCBIfam" id="NF004421">
    <property type="entry name" value="PRK05762.1-2"/>
    <property type="match status" value="1"/>
</dbReference>
<dbReference type="RefSeq" id="WP_019439417.1">
    <property type="nucleotide sequence ID" value="NZ_ALOE01000002.1"/>
</dbReference>
<dbReference type="PANTHER" id="PTHR10322:SF23">
    <property type="entry name" value="DNA POLYMERASE DELTA CATALYTIC SUBUNIT"/>
    <property type="match status" value="1"/>
</dbReference>
<evidence type="ECO:0000313" key="10">
    <source>
        <dbReference type="EMBL" id="QFI38589.1"/>
    </source>
</evidence>
<dbReference type="GO" id="GO:0009432">
    <property type="term" value="P:SOS response"/>
    <property type="evidence" value="ECO:0007669"/>
    <property type="project" value="TreeGrafter"/>
</dbReference>
<evidence type="ECO:0000256" key="7">
    <source>
        <dbReference type="RuleBase" id="RU000442"/>
    </source>
</evidence>
<dbReference type="KEGG" id="mmaa:FR932_12400"/>
<dbReference type="CDD" id="cd05784">
    <property type="entry name" value="DNA_polB_II_exo"/>
    <property type="match status" value="1"/>
</dbReference>
<comment type="catalytic activity">
    <reaction evidence="6 7">
        <text>DNA(n) + a 2'-deoxyribonucleoside 5'-triphosphate = DNA(n+1) + diphosphate</text>
        <dbReference type="Rhea" id="RHEA:22508"/>
        <dbReference type="Rhea" id="RHEA-COMP:17339"/>
        <dbReference type="Rhea" id="RHEA-COMP:17340"/>
        <dbReference type="ChEBI" id="CHEBI:33019"/>
        <dbReference type="ChEBI" id="CHEBI:61560"/>
        <dbReference type="ChEBI" id="CHEBI:173112"/>
        <dbReference type="EC" id="2.7.7.7"/>
    </reaction>
</comment>
<dbReference type="PRINTS" id="PR00106">
    <property type="entry name" value="DNAPOLB"/>
</dbReference>
<dbReference type="InterPro" id="IPR050240">
    <property type="entry name" value="DNA_pol_type-B"/>
</dbReference>
<dbReference type="EMBL" id="CP044399">
    <property type="protein sequence ID" value="QFI38589.1"/>
    <property type="molecule type" value="Genomic_DNA"/>
</dbReference>
<dbReference type="FunFam" id="3.90.1600.10:FF:000030">
    <property type="entry name" value="DNA polymerase II"/>
    <property type="match status" value="1"/>
</dbReference>
<keyword evidence="5 7" id="KW-0238">DNA-binding</keyword>
<keyword evidence="4 7" id="KW-0239">DNA-directed DNA polymerase</keyword>
<keyword evidence="2 7" id="KW-0808">Transferase</keyword>
<dbReference type="AlphaFoldDB" id="A0A5J6WKF9"/>
<dbReference type="Gene3D" id="3.90.1600.10">
    <property type="entry name" value="Palm domain of DNA polymerase"/>
    <property type="match status" value="2"/>
</dbReference>
<evidence type="ECO:0000256" key="5">
    <source>
        <dbReference type="ARBA" id="ARBA00023125"/>
    </source>
</evidence>
<dbReference type="InterPro" id="IPR043502">
    <property type="entry name" value="DNA/RNA_pol_sf"/>
</dbReference>
<dbReference type="PROSITE" id="PS00116">
    <property type="entry name" value="DNA_POLYMERASE_B"/>
    <property type="match status" value="1"/>
</dbReference>
<dbReference type="Gene3D" id="3.30.420.10">
    <property type="entry name" value="Ribonuclease H-like superfamily/Ribonuclease H"/>
    <property type="match status" value="1"/>
</dbReference>
<dbReference type="InterPro" id="IPR042087">
    <property type="entry name" value="DNA_pol_B_thumb"/>
</dbReference>
<dbReference type="Gene3D" id="6.10.140.1130">
    <property type="match status" value="1"/>
</dbReference>
<dbReference type="EC" id="2.7.7.7" evidence="7"/>
<dbReference type="SUPFAM" id="SSF53098">
    <property type="entry name" value="Ribonuclease H-like"/>
    <property type="match status" value="1"/>
</dbReference>
<dbReference type="Pfam" id="PF00136">
    <property type="entry name" value="DNA_pol_B"/>
    <property type="match status" value="1"/>
</dbReference>
<dbReference type="InterPro" id="IPR012337">
    <property type="entry name" value="RNaseH-like_sf"/>
</dbReference>
<dbReference type="InterPro" id="IPR006134">
    <property type="entry name" value="DNA-dir_DNA_pol_B_multi_dom"/>
</dbReference>
<dbReference type="SUPFAM" id="SSF56672">
    <property type="entry name" value="DNA/RNA polymerases"/>
    <property type="match status" value="1"/>
</dbReference>
<dbReference type="SMART" id="SM00486">
    <property type="entry name" value="POLBc"/>
    <property type="match status" value="1"/>
</dbReference>
<protein>
    <recommendedName>
        <fullName evidence="7">DNA polymerase</fullName>
        <ecNumber evidence="7">2.7.7.7</ecNumber>
    </recommendedName>
</protein>
<evidence type="ECO:0000256" key="4">
    <source>
        <dbReference type="ARBA" id="ARBA00022932"/>
    </source>
</evidence>
<gene>
    <name evidence="10" type="ORF">FR932_12400</name>
</gene>
<comment type="similarity">
    <text evidence="1 7">Belongs to the DNA polymerase type-B family.</text>
</comment>
<evidence type="ECO:0000256" key="6">
    <source>
        <dbReference type="ARBA" id="ARBA00049244"/>
    </source>
</evidence>
<dbReference type="CDD" id="cd05537">
    <property type="entry name" value="POLBc_Pol_II"/>
    <property type="match status" value="1"/>
</dbReference>
<proteinExistence type="inferred from homology"/>
<dbReference type="GO" id="GO:0000166">
    <property type="term" value="F:nucleotide binding"/>
    <property type="evidence" value="ECO:0007669"/>
    <property type="project" value="InterPro"/>
</dbReference>
<dbReference type="GO" id="GO:0045004">
    <property type="term" value="P:DNA replication proofreading"/>
    <property type="evidence" value="ECO:0007669"/>
    <property type="project" value="TreeGrafter"/>
</dbReference>
<sequence length="826" mass="94282">MSATYLGFLLSRHSRDRNGNNELSYWLASEMGAVKLIPATQPLVMFIPQDQLTTALACLSELNPRFNYKNLQLRSFDLELMSAFYFQTSHDYHRAQELLRRKLVTVLEADIRPAERYLMERFVKGAVEFTGIPVQRKGYVEFQQAQLKPAELPDNLVDKIKQISLDIECSEHGELYSIGLYSLSPAYCPNGKPFKRVYMIGEQLDKGLAQAQIQADNNLAQDPDDEPLIHWVADEKSLLLALQAFVISYDPDIFIGWNVINFDFRLLAVRATFHNLKLALGRGGQNLHWRDGRTPQQQGFLTLHGRVVVDGIDSLKTATYSFPSFSLENIAQEILGVGKDTEDVDNRLEQITHDFHFNKPKLAKYNLQDCVLVWDIFVKTRLLDFLLLRSQLTGLELDRNGGSVLAFTNVYLPKLHRAGYIAPNLRESGVMASPGGYVMDSFPGLYDHVIVLDFKSLYPSIIRTFKIDPVGLLEGVQNPTEAIPGFRGGLFDRDKHYLPDIITELWSQRDQAKLEKDAARSQAIKILMNSFYGVLGSGGCRFYDTRLASSITMRGQEIMQTTATWIEAKGYKVIYGDTDSTFVLLDAAKFTDGDGSPAERGLQADRMGAELSEYINQQWQRHLREDYDIDCFLDIEYEVHYHKFLMPTIRGLDKGSKKRYAGLVNTKEGEKLIFKGLETVRTDWTDLAKMFQMELYHRVFHGLAVKDYVLEIVEKTLAGEFNDKLVYRKRLRQELALYVKNVPPHVKAARAADEKNRQLGQPLRYQHKAWISYVLTLSGPEAVEHQYSVLDFEHYIEKQLKPIADGILPFIGLSFDLITDQQMGLF</sequence>
<dbReference type="GO" id="GO:0008296">
    <property type="term" value="F:3'-5'-DNA exonuclease activity"/>
    <property type="evidence" value="ECO:0007669"/>
    <property type="project" value="TreeGrafter"/>
</dbReference>
<keyword evidence="7" id="KW-0235">DNA replication</keyword>
<evidence type="ECO:0000256" key="2">
    <source>
        <dbReference type="ARBA" id="ARBA00022679"/>
    </source>
</evidence>
<dbReference type="Proteomes" id="UP000327424">
    <property type="component" value="Chromosome"/>
</dbReference>
<evidence type="ECO:0000259" key="8">
    <source>
        <dbReference type="Pfam" id="PF00136"/>
    </source>
</evidence>
<feature type="domain" description="DNA-directed DNA polymerase family B multifunctional" evidence="8">
    <location>
        <begin position="411"/>
        <end position="780"/>
    </location>
</feature>
<evidence type="ECO:0000313" key="11">
    <source>
        <dbReference type="Proteomes" id="UP000327424"/>
    </source>
</evidence>
<evidence type="ECO:0000259" key="9">
    <source>
        <dbReference type="Pfam" id="PF03104"/>
    </source>
</evidence>
<dbReference type="Pfam" id="PF03104">
    <property type="entry name" value="DNA_pol_B_exo1"/>
    <property type="match status" value="1"/>
</dbReference>
<dbReference type="PANTHER" id="PTHR10322">
    <property type="entry name" value="DNA POLYMERASE CATALYTIC SUBUNIT"/>
    <property type="match status" value="1"/>
</dbReference>
<dbReference type="InterPro" id="IPR017964">
    <property type="entry name" value="DNA-dir_DNA_pol_B_CS"/>
</dbReference>
<dbReference type="InterPro" id="IPR023211">
    <property type="entry name" value="DNA_pol_palm_dom_sf"/>
</dbReference>
<dbReference type="InterPro" id="IPR006133">
    <property type="entry name" value="DNA-dir_DNA_pol_B_exonuc"/>
</dbReference>
<accession>A0A5J6WKF9</accession>
<dbReference type="GO" id="GO:0003887">
    <property type="term" value="F:DNA-directed DNA polymerase activity"/>
    <property type="evidence" value="ECO:0007669"/>
    <property type="project" value="UniProtKB-KW"/>
</dbReference>
<dbReference type="GO" id="GO:0003677">
    <property type="term" value="F:DNA binding"/>
    <property type="evidence" value="ECO:0007669"/>
    <property type="project" value="UniProtKB-KW"/>
</dbReference>
<dbReference type="Gene3D" id="2.40.50.590">
    <property type="match status" value="1"/>
</dbReference>